<dbReference type="EMBL" id="BMAT01006617">
    <property type="protein sequence ID" value="GFS16519.1"/>
    <property type="molecule type" value="Genomic_DNA"/>
</dbReference>
<feature type="domain" description="THAP-type" evidence="7">
    <location>
        <begin position="8"/>
        <end position="95"/>
    </location>
</feature>
<evidence type="ECO:0000313" key="9">
    <source>
        <dbReference type="Proteomes" id="UP000762676"/>
    </source>
</evidence>
<keyword evidence="2 5" id="KW-0863">Zinc-finger</keyword>
<evidence type="ECO:0000259" key="7">
    <source>
        <dbReference type="PROSITE" id="PS50950"/>
    </source>
</evidence>
<reference evidence="8 9" key="1">
    <citation type="journal article" date="2021" name="Elife">
        <title>Chloroplast acquisition without the gene transfer in kleptoplastic sea slugs, Plakobranchus ocellatus.</title>
        <authorList>
            <person name="Maeda T."/>
            <person name="Takahashi S."/>
            <person name="Yoshida T."/>
            <person name="Shimamura S."/>
            <person name="Takaki Y."/>
            <person name="Nagai Y."/>
            <person name="Toyoda A."/>
            <person name="Suzuki Y."/>
            <person name="Arimoto A."/>
            <person name="Ishii H."/>
            <person name="Satoh N."/>
            <person name="Nishiyama T."/>
            <person name="Hasebe M."/>
            <person name="Maruyama T."/>
            <person name="Minagawa J."/>
            <person name="Obokata J."/>
            <person name="Shigenobu S."/>
        </authorList>
    </citation>
    <scope>NUCLEOTIDE SEQUENCE [LARGE SCALE GENOMIC DNA]</scope>
</reference>
<protein>
    <submittedName>
        <fullName evidence="8">52 kDa repressor of the inhibitor of the protein kinase</fullName>
    </submittedName>
</protein>
<dbReference type="PANTHER" id="PTHR46600">
    <property type="entry name" value="THAP DOMAIN-CONTAINING"/>
    <property type="match status" value="1"/>
</dbReference>
<gene>
    <name evidence="8" type="ORF">ElyMa_003216200</name>
</gene>
<keyword evidence="9" id="KW-1185">Reference proteome</keyword>
<dbReference type="SMART" id="SM00692">
    <property type="entry name" value="DM3"/>
    <property type="match status" value="1"/>
</dbReference>
<keyword evidence="1" id="KW-0479">Metal-binding</keyword>
<feature type="compositionally biased region" description="Basic and acidic residues" evidence="6">
    <location>
        <begin position="160"/>
        <end position="212"/>
    </location>
</feature>
<dbReference type="InterPro" id="IPR026516">
    <property type="entry name" value="THAP1/10"/>
</dbReference>
<evidence type="ECO:0000313" key="8">
    <source>
        <dbReference type="EMBL" id="GFS16519.1"/>
    </source>
</evidence>
<feature type="compositionally biased region" description="Polar residues" evidence="6">
    <location>
        <begin position="118"/>
        <end position="155"/>
    </location>
</feature>
<feature type="compositionally biased region" description="Basic and acidic residues" evidence="6">
    <location>
        <begin position="224"/>
        <end position="245"/>
    </location>
</feature>
<evidence type="ECO:0000256" key="5">
    <source>
        <dbReference type="PROSITE-ProRule" id="PRU00309"/>
    </source>
</evidence>
<accession>A0AAV4J180</accession>
<dbReference type="GO" id="GO:0043565">
    <property type="term" value="F:sequence-specific DNA binding"/>
    <property type="evidence" value="ECO:0007669"/>
    <property type="project" value="InterPro"/>
</dbReference>
<name>A0AAV4J180_9GAST</name>
<dbReference type="Pfam" id="PF05485">
    <property type="entry name" value="THAP"/>
    <property type="match status" value="1"/>
</dbReference>
<dbReference type="PROSITE" id="PS50950">
    <property type="entry name" value="ZF_THAP"/>
    <property type="match status" value="1"/>
</dbReference>
<organism evidence="8 9">
    <name type="scientific">Elysia marginata</name>
    <dbReference type="NCBI Taxonomy" id="1093978"/>
    <lineage>
        <taxon>Eukaryota</taxon>
        <taxon>Metazoa</taxon>
        <taxon>Spiralia</taxon>
        <taxon>Lophotrochozoa</taxon>
        <taxon>Mollusca</taxon>
        <taxon>Gastropoda</taxon>
        <taxon>Heterobranchia</taxon>
        <taxon>Euthyneura</taxon>
        <taxon>Panpulmonata</taxon>
        <taxon>Sacoglossa</taxon>
        <taxon>Placobranchoidea</taxon>
        <taxon>Plakobranchidae</taxon>
        <taxon>Elysia</taxon>
    </lineage>
</organism>
<evidence type="ECO:0000256" key="6">
    <source>
        <dbReference type="SAM" id="MobiDB-lite"/>
    </source>
</evidence>
<dbReference type="InterPro" id="IPR006612">
    <property type="entry name" value="THAP_Znf"/>
</dbReference>
<feature type="region of interest" description="Disordered" evidence="6">
    <location>
        <begin position="99"/>
        <end position="257"/>
    </location>
</feature>
<evidence type="ECO:0000256" key="2">
    <source>
        <dbReference type="ARBA" id="ARBA00022771"/>
    </source>
</evidence>
<dbReference type="PANTHER" id="PTHR46600:SF11">
    <property type="entry name" value="THAP DOMAIN-CONTAINING PROTEIN 10"/>
    <property type="match status" value="1"/>
</dbReference>
<evidence type="ECO:0000256" key="4">
    <source>
        <dbReference type="ARBA" id="ARBA00023125"/>
    </source>
</evidence>
<dbReference type="SMART" id="SM00980">
    <property type="entry name" value="THAP"/>
    <property type="match status" value="1"/>
</dbReference>
<sequence length="333" mass="38821">MNVKDPKNPHCKWCSARNCNNSKNKRPDLAFFRFPLDPVRSKQWVHLIERYDDLGEKCAKQLYDNNVLCEVHFEPWCFRNTKRKLLTQEAFPTLIHNVLDHEPRPRQANSSSTSSSTLFQSPPKQQESALPSSSVPPCSFRTGSPTKRSPQQHTPNEAEIGFKHETSSTKRNHEILLDNAESLKRKDEIRSDNYKPRHKMDETQLKHEKSMQEEDEIQTGGEKSLPRRDTIRLDDDQSRKGRGEILHSPTLENEKSPKGLDKILVDIYEKSLRRRDEVALKKEKPIARKHVTQIGTEKSLKRKLQSERTLWHQKARKLLGLDERTCFGTCRQR</sequence>
<keyword evidence="3" id="KW-0862">Zinc</keyword>
<dbReference type="AlphaFoldDB" id="A0AAV4J180"/>
<keyword evidence="4 5" id="KW-0238">DNA-binding</keyword>
<comment type="caution">
    <text evidence="8">The sequence shown here is derived from an EMBL/GenBank/DDBJ whole genome shotgun (WGS) entry which is preliminary data.</text>
</comment>
<dbReference type="GO" id="GO:0008270">
    <property type="term" value="F:zinc ion binding"/>
    <property type="evidence" value="ECO:0007669"/>
    <property type="project" value="UniProtKB-KW"/>
</dbReference>
<evidence type="ECO:0000256" key="3">
    <source>
        <dbReference type="ARBA" id="ARBA00022833"/>
    </source>
</evidence>
<evidence type="ECO:0000256" key="1">
    <source>
        <dbReference type="ARBA" id="ARBA00022723"/>
    </source>
</evidence>
<dbReference type="SUPFAM" id="SSF57716">
    <property type="entry name" value="Glucocorticoid receptor-like (DNA-binding domain)"/>
    <property type="match status" value="1"/>
</dbReference>
<dbReference type="Proteomes" id="UP000762676">
    <property type="component" value="Unassembled WGS sequence"/>
</dbReference>
<proteinExistence type="predicted"/>